<dbReference type="Proteomes" id="UP000078046">
    <property type="component" value="Unassembled WGS sequence"/>
</dbReference>
<evidence type="ECO:0000313" key="3">
    <source>
        <dbReference type="Proteomes" id="UP000078046"/>
    </source>
</evidence>
<dbReference type="AlphaFoldDB" id="A0A177B3G2"/>
<keyword evidence="1" id="KW-1133">Transmembrane helix</keyword>
<keyword evidence="3" id="KW-1185">Reference proteome</keyword>
<comment type="caution">
    <text evidence="2">The sequence shown here is derived from an EMBL/GenBank/DDBJ whole genome shotgun (WGS) entry which is preliminary data.</text>
</comment>
<evidence type="ECO:0000256" key="1">
    <source>
        <dbReference type="SAM" id="Phobius"/>
    </source>
</evidence>
<name>A0A177B3G2_9BILA</name>
<feature type="transmembrane region" description="Helical" evidence="1">
    <location>
        <begin position="7"/>
        <end position="25"/>
    </location>
</feature>
<organism evidence="2 3">
    <name type="scientific">Intoshia linei</name>
    <dbReference type="NCBI Taxonomy" id="1819745"/>
    <lineage>
        <taxon>Eukaryota</taxon>
        <taxon>Metazoa</taxon>
        <taxon>Spiralia</taxon>
        <taxon>Lophotrochozoa</taxon>
        <taxon>Mesozoa</taxon>
        <taxon>Orthonectida</taxon>
        <taxon>Rhopaluridae</taxon>
        <taxon>Intoshia</taxon>
    </lineage>
</organism>
<reference evidence="2 3" key="1">
    <citation type="submission" date="2016-04" db="EMBL/GenBank/DDBJ databases">
        <title>The genome of Intoshia linei affirms orthonectids as highly simplified spiralians.</title>
        <authorList>
            <person name="Mikhailov K.V."/>
            <person name="Slusarev G.S."/>
            <person name="Nikitin M.A."/>
            <person name="Logacheva M.D."/>
            <person name="Penin A."/>
            <person name="Aleoshin V."/>
            <person name="Panchin Y.V."/>
        </authorList>
    </citation>
    <scope>NUCLEOTIDE SEQUENCE [LARGE SCALE GENOMIC DNA]</scope>
    <source>
        <strain evidence="2">Intl2013</strain>
        <tissue evidence="2">Whole animal</tissue>
    </source>
</reference>
<proteinExistence type="predicted"/>
<accession>A0A177B3G2</accession>
<sequence>MNIVNKFFFYSSSLLLTITGTQWVHMKYLPLKGLEDEIDELEKEIKRKYA</sequence>
<keyword evidence="1" id="KW-0812">Transmembrane</keyword>
<evidence type="ECO:0000313" key="2">
    <source>
        <dbReference type="EMBL" id="OAF68815.1"/>
    </source>
</evidence>
<gene>
    <name evidence="2" type="ORF">A3Q56_03431</name>
</gene>
<dbReference type="EMBL" id="LWCA01000382">
    <property type="protein sequence ID" value="OAF68815.1"/>
    <property type="molecule type" value="Genomic_DNA"/>
</dbReference>
<protein>
    <submittedName>
        <fullName evidence="2">Uncharacterized protein</fullName>
    </submittedName>
</protein>
<keyword evidence="1" id="KW-0472">Membrane</keyword>